<feature type="transmembrane region" description="Helical" evidence="6">
    <location>
        <begin position="398"/>
        <end position="418"/>
    </location>
</feature>
<evidence type="ECO:0000256" key="3">
    <source>
        <dbReference type="ARBA" id="ARBA00022692"/>
    </source>
</evidence>
<feature type="transmembrane region" description="Helical" evidence="6">
    <location>
        <begin position="117"/>
        <end position="141"/>
    </location>
</feature>
<evidence type="ECO:0000256" key="5">
    <source>
        <dbReference type="ARBA" id="ARBA00023136"/>
    </source>
</evidence>
<dbReference type="Proteomes" id="UP001055093">
    <property type="component" value="Unassembled WGS sequence"/>
</dbReference>
<feature type="transmembrane region" description="Helical" evidence="6">
    <location>
        <begin position="277"/>
        <end position="299"/>
    </location>
</feature>
<evidence type="ECO:0000313" key="7">
    <source>
        <dbReference type="EMBL" id="GJE78405.1"/>
    </source>
</evidence>
<dbReference type="InterPro" id="IPR002293">
    <property type="entry name" value="AA/rel_permease1"/>
</dbReference>
<comment type="subcellular location">
    <subcellularLocation>
        <location evidence="1">Membrane</location>
        <topology evidence="1">Multi-pass membrane protein</topology>
    </subcellularLocation>
</comment>
<feature type="transmembrane region" description="Helical" evidence="6">
    <location>
        <begin position="455"/>
        <end position="474"/>
    </location>
</feature>
<dbReference type="Gene3D" id="1.20.1740.10">
    <property type="entry name" value="Amino acid/polyamine transporter I"/>
    <property type="match status" value="1"/>
</dbReference>
<dbReference type="PANTHER" id="PTHR43243">
    <property type="entry name" value="INNER MEMBRANE TRANSPORTER YGJI-RELATED"/>
    <property type="match status" value="1"/>
</dbReference>
<feature type="transmembrane region" description="Helical" evidence="6">
    <location>
        <begin position="75"/>
        <end position="96"/>
    </location>
</feature>
<name>A0ABQ4V1E1_9HYPH</name>
<feature type="transmembrane region" description="Helical" evidence="6">
    <location>
        <begin position="237"/>
        <end position="256"/>
    </location>
</feature>
<gene>
    <name evidence="7" type="primary">yhdG_2</name>
    <name evidence="7" type="ORF">BGCPKDLD_5020</name>
</gene>
<feature type="transmembrane region" description="Helical" evidence="6">
    <location>
        <begin position="373"/>
        <end position="392"/>
    </location>
</feature>
<feature type="transmembrane region" description="Helical" evidence="6">
    <location>
        <begin position="430"/>
        <end position="449"/>
    </location>
</feature>
<dbReference type="PANTHER" id="PTHR43243:SF4">
    <property type="entry name" value="CATIONIC AMINO ACID TRANSPORTER 4"/>
    <property type="match status" value="1"/>
</dbReference>
<reference evidence="7" key="2">
    <citation type="submission" date="2021-08" db="EMBL/GenBank/DDBJ databases">
        <authorList>
            <person name="Tani A."/>
            <person name="Ola A."/>
            <person name="Ogura Y."/>
            <person name="Katsura K."/>
            <person name="Hayashi T."/>
        </authorList>
    </citation>
    <scope>NUCLEOTIDE SEQUENCE</scope>
    <source>
        <strain evidence="7">DSM 14458</strain>
    </source>
</reference>
<dbReference type="EMBL" id="BPRE01000024">
    <property type="protein sequence ID" value="GJE78405.1"/>
    <property type="molecule type" value="Genomic_DNA"/>
</dbReference>
<protein>
    <submittedName>
        <fullName evidence="7">Amino acid permease YhdG</fullName>
    </submittedName>
</protein>
<evidence type="ECO:0000256" key="4">
    <source>
        <dbReference type="ARBA" id="ARBA00022989"/>
    </source>
</evidence>
<evidence type="ECO:0000256" key="1">
    <source>
        <dbReference type="ARBA" id="ARBA00004141"/>
    </source>
</evidence>
<organism evidence="7 8">
    <name type="scientific">Methylorubrum suomiense</name>
    <dbReference type="NCBI Taxonomy" id="144191"/>
    <lineage>
        <taxon>Bacteria</taxon>
        <taxon>Pseudomonadati</taxon>
        <taxon>Pseudomonadota</taxon>
        <taxon>Alphaproteobacteria</taxon>
        <taxon>Hyphomicrobiales</taxon>
        <taxon>Methylobacteriaceae</taxon>
        <taxon>Methylorubrum</taxon>
    </lineage>
</organism>
<feature type="transmembrane region" description="Helical" evidence="6">
    <location>
        <begin position="319"/>
        <end position="344"/>
    </location>
</feature>
<keyword evidence="4 6" id="KW-1133">Transmembrane helix</keyword>
<feature type="transmembrane region" description="Helical" evidence="6">
    <location>
        <begin position="195"/>
        <end position="217"/>
    </location>
</feature>
<sequence length="492" mass="50723">MRRDIEAEQTDRMADTPTTAPARIADLAAARSEEPDLARNLTAFGLVCIGVGATVGAGIFVLTGTAAAHYAGPGLMLSFVLGGIASGLVGLCYAELAAMMPVAGSSYSYARATFGALPAWIVGWDLVLEFALAAATVAVGWSGYAQSLTADAGLHLPAALAAAPGEGGIVNLPAAGIVLALTALLIAGNRGASRVNAALVALKVAIILAFVGIGAAHLRPELWSPLVPPNEGAFGTFGWSGVFRGAGVVFFAYVGFETIATAAGETRNPQRDAPIGIIGALVVTSLLYIAVAGVLTGLVPYRELAVPDPIAKAIDATGLTGFALAIKVGALLGLTTATLTALYGQARIFYAMARDRMLPDLFARVHPRWRTPWASQGLIGLATALVAALVPIDVLGELVSIGTLLAFMLVCASVLILRRTEPERPRPFRVPGGAIVPVLGMVACLALMASLPGDTWLRLAGWLAVGLAIWFGYGRSRNRNGPDRGIRAGDTQ</sequence>
<feature type="transmembrane region" description="Helical" evidence="6">
    <location>
        <begin position="169"/>
        <end position="188"/>
    </location>
</feature>
<feature type="transmembrane region" description="Helical" evidence="6">
    <location>
        <begin position="41"/>
        <end position="63"/>
    </location>
</feature>
<keyword evidence="5 6" id="KW-0472">Membrane</keyword>
<dbReference type="Pfam" id="PF13520">
    <property type="entry name" value="AA_permease_2"/>
    <property type="match status" value="1"/>
</dbReference>
<comment type="caution">
    <text evidence="7">The sequence shown here is derived from an EMBL/GenBank/DDBJ whole genome shotgun (WGS) entry which is preliminary data.</text>
</comment>
<evidence type="ECO:0000313" key="8">
    <source>
        <dbReference type="Proteomes" id="UP001055093"/>
    </source>
</evidence>
<keyword evidence="3 6" id="KW-0812">Transmembrane</keyword>
<evidence type="ECO:0000256" key="6">
    <source>
        <dbReference type="SAM" id="Phobius"/>
    </source>
</evidence>
<proteinExistence type="predicted"/>
<keyword evidence="2" id="KW-0813">Transport</keyword>
<accession>A0ABQ4V1E1</accession>
<keyword evidence="8" id="KW-1185">Reference proteome</keyword>
<dbReference type="PIRSF" id="PIRSF006060">
    <property type="entry name" value="AA_transporter"/>
    <property type="match status" value="1"/>
</dbReference>
<reference evidence="7" key="1">
    <citation type="journal article" date="2021" name="Front. Microbiol.">
        <title>Comprehensive Comparative Genomics and Phenotyping of Methylobacterium Species.</title>
        <authorList>
            <person name="Alessa O."/>
            <person name="Ogura Y."/>
            <person name="Fujitani Y."/>
            <person name="Takami H."/>
            <person name="Hayashi T."/>
            <person name="Sahin N."/>
            <person name="Tani A."/>
        </authorList>
    </citation>
    <scope>NUCLEOTIDE SEQUENCE</scope>
    <source>
        <strain evidence="7">DSM 14458</strain>
    </source>
</reference>
<evidence type="ECO:0000256" key="2">
    <source>
        <dbReference type="ARBA" id="ARBA00022448"/>
    </source>
</evidence>